<evidence type="ECO:0000313" key="2">
    <source>
        <dbReference type="EMBL" id="EYE88337.1"/>
    </source>
</evidence>
<dbReference type="PANTHER" id="PTHR36930">
    <property type="entry name" value="METAL-SULFUR CLUSTER BIOSYNTHESIS PROTEINS YUAD-RELATED"/>
    <property type="match status" value="1"/>
</dbReference>
<dbReference type="Gene3D" id="2.40.33.20">
    <property type="entry name" value="PK beta-barrel domain-like"/>
    <property type="match status" value="1"/>
</dbReference>
<dbReference type="GO" id="GO:0030151">
    <property type="term" value="F:molybdenum ion binding"/>
    <property type="evidence" value="ECO:0007669"/>
    <property type="project" value="InterPro"/>
</dbReference>
<dbReference type="InterPro" id="IPR052716">
    <property type="entry name" value="MOSC_domain"/>
</dbReference>
<dbReference type="Pfam" id="PF03473">
    <property type="entry name" value="MOSC"/>
    <property type="match status" value="1"/>
</dbReference>
<dbReference type="GO" id="GO:0030170">
    <property type="term" value="F:pyridoxal phosphate binding"/>
    <property type="evidence" value="ECO:0007669"/>
    <property type="project" value="InterPro"/>
</dbReference>
<dbReference type="InterPro" id="IPR005302">
    <property type="entry name" value="MoCF_Sase_C"/>
</dbReference>
<dbReference type="STRING" id="1403537.Q428_08495"/>
<feature type="domain" description="MOSC" evidence="1">
    <location>
        <begin position="17"/>
        <end position="142"/>
    </location>
</feature>
<protein>
    <submittedName>
        <fullName evidence="2">Molybdenum cofactor sulfurase</fullName>
    </submittedName>
</protein>
<name>A0A017RUH1_9CLOT</name>
<dbReference type="SUPFAM" id="SSF50800">
    <property type="entry name" value="PK beta-barrel domain-like"/>
    <property type="match status" value="1"/>
</dbReference>
<comment type="caution">
    <text evidence="2">The sequence shown here is derived from an EMBL/GenBank/DDBJ whole genome shotgun (WGS) entry which is preliminary data.</text>
</comment>
<accession>A0A017RUH1</accession>
<reference evidence="2 3" key="1">
    <citation type="journal article" date="2014" name="Genome Announc.">
        <title>Draft Genome Sequence of Fervidicella metallireducens Strain AeBT, an Iron-Reducing Thermoanaerobe from the Great Artesian Basin.</title>
        <authorList>
            <person name="Patel B.K."/>
        </authorList>
    </citation>
    <scope>NUCLEOTIDE SEQUENCE [LARGE SCALE GENOMIC DNA]</scope>
    <source>
        <strain evidence="2 3">AeB</strain>
    </source>
</reference>
<evidence type="ECO:0000259" key="1">
    <source>
        <dbReference type="PROSITE" id="PS51340"/>
    </source>
</evidence>
<dbReference type="EMBL" id="AZQP01000023">
    <property type="protein sequence ID" value="EYE88337.1"/>
    <property type="molecule type" value="Genomic_DNA"/>
</dbReference>
<evidence type="ECO:0000313" key="3">
    <source>
        <dbReference type="Proteomes" id="UP000019681"/>
    </source>
</evidence>
<dbReference type="Proteomes" id="UP000019681">
    <property type="component" value="Unassembled WGS sequence"/>
</dbReference>
<dbReference type="InterPro" id="IPR011037">
    <property type="entry name" value="Pyrv_Knase-like_insert_dom_sf"/>
</dbReference>
<dbReference type="PROSITE" id="PS51340">
    <property type="entry name" value="MOSC"/>
    <property type="match status" value="1"/>
</dbReference>
<proteinExistence type="predicted"/>
<dbReference type="PANTHER" id="PTHR36930:SF1">
    <property type="entry name" value="MOSC DOMAIN-CONTAINING PROTEIN"/>
    <property type="match status" value="1"/>
</dbReference>
<organism evidence="2 3">
    <name type="scientific">Fervidicella metallireducens AeB</name>
    <dbReference type="NCBI Taxonomy" id="1403537"/>
    <lineage>
        <taxon>Bacteria</taxon>
        <taxon>Bacillati</taxon>
        <taxon>Bacillota</taxon>
        <taxon>Clostridia</taxon>
        <taxon>Eubacteriales</taxon>
        <taxon>Clostridiaceae</taxon>
        <taxon>Fervidicella</taxon>
    </lineage>
</organism>
<keyword evidence="3" id="KW-1185">Reference proteome</keyword>
<gene>
    <name evidence="2" type="ORF">Q428_08495</name>
</gene>
<sequence length="142" mass="15779">MEVVAVNISSEKGVIKKPVDEITLIEDYGIDKDAHAGKWHRQVSLLAVESIEKMKKAGGENLDYGVFAENITTRGITLHTLKIGTKLKINEVVLEVTQIGKECHNSCQIKKIVGDCVMPREGIFTRVIKGGKIRPEDRIEIL</sequence>
<dbReference type="GO" id="GO:0003824">
    <property type="term" value="F:catalytic activity"/>
    <property type="evidence" value="ECO:0007669"/>
    <property type="project" value="InterPro"/>
</dbReference>
<dbReference type="AlphaFoldDB" id="A0A017RUH1"/>